<evidence type="ECO:0000259" key="4">
    <source>
        <dbReference type="PROSITE" id="PS50042"/>
    </source>
</evidence>
<dbReference type="STRING" id="656914.SAMN00017405_1302"/>
<dbReference type="InterPro" id="IPR036390">
    <property type="entry name" value="WH_DNA-bd_sf"/>
</dbReference>
<dbReference type="PANTHER" id="PTHR24567">
    <property type="entry name" value="CRP FAMILY TRANSCRIPTIONAL REGULATORY PROTEIN"/>
    <property type="match status" value="1"/>
</dbReference>
<protein>
    <submittedName>
        <fullName evidence="6">Transcriptional regulator, Crp/Fnr family</fullName>
    </submittedName>
</protein>
<keyword evidence="2" id="KW-0238">DNA-binding</keyword>
<evidence type="ECO:0000256" key="1">
    <source>
        <dbReference type="ARBA" id="ARBA00023015"/>
    </source>
</evidence>
<organism evidence="6 7">
    <name type="scientific">Desulfonispora thiosulfatigenes DSM 11270</name>
    <dbReference type="NCBI Taxonomy" id="656914"/>
    <lineage>
        <taxon>Bacteria</taxon>
        <taxon>Bacillati</taxon>
        <taxon>Bacillota</taxon>
        <taxon>Clostridia</taxon>
        <taxon>Eubacteriales</taxon>
        <taxon>Peptococcaceae</taxon>
        <taxon>Desulfonispora</taxon>
    </lineage>
</organism>
<reference evidence="6 7" key="1">
    <citation type="submission" date="2017-04" db="EMBL/GenBank/DDBJ databases">
        <authorList>
            <person name="Afonso C.L."/>
            <person name="Miller P.J."/>
            <person name="Scott M.A."/>
            <person name="Spackman E."/>
            <person name="Goraichik I."/>
            <person name="Dimitrov K.M."/>
            <person name="Suarez D.L."/>
            <person name="Swayne D.E."/>
        </authorList>
    </citation>
    <scope>NUCLEOTIDE SEQUENCE [LARGE SCALE GENOMIC DNA]</scope>
    <source>
        <strain evidence="6 7">DSM 11270</strain>
    </source>
</reference>
<dbReference type="PRINTS" id="PR00034">
    <property type="entry name" value="HTHCRP"/>
</dbReference>
<dbReference type="InterPro" id="IPR018490">
    <property type="entry name" value="cNMP-bd_dom_sf"/>
</dbReference>
<keyword evidence="1" id="KW-0805">Transcription regulation</keyword>
<dbReference type="SUPFAM" id="SSF46785">
    <property type="entry name" value="Winged helix' DNA-binding domain"/>
    <property type="match status" value="1"/>
</dbReference>
<dbReference type="CDD" id="cd00038">
    <property type="entry name" value="CAP_ED"/>
    <property type="match status" value="1"/>
</dbReference>
<dbReference type="SMART" id="SM00100">
    <property type="entry name" value="cNMP"/>
    <property type="match status" value="1"/>
</dbReference>
<gene>
    <name evidence="6" type="ORF">SAMN00017405_1302</name>
</gene>
<dbReference type="Pfam" id="PF13545">
    <property type="entry name" value="HTH_Crp_2"/>
    <property type="match status" value="1"/>
</dbReference>
<dbReference type="InterPro" id="IPR014710">
    <property type="entry name" value="RmlC-like_jellyroll"/>
</dbReference>
<proteinExistence type="predicted"/>
<dbReference type="Proteomes" id="UP000192731">
    <property type="component" value="Unassembled WGS sequence"/>
</dbReference>
<accession>A0A1W1VAV9</accession>
<dbReference type="GO" id="GO:0003700">
    <property type="term" value="F:DNA-binding transcription factor activity"/>
    <property type="evidence" value="ECO:0007669"/>
    <property type="project" value="TreeGrafter"/>
</dbReference>
<dbReference type="InterPro" id="IPR012318">
    <property type="entry name" value="HTH_CRP"/>
</dbReference>
<evidence type="ECO:0000313" key="7">
    <source>
        <dbReference type="Proteomes" id="UP000192731"/>
    </source>
</evidence>
<dbReference type="Gene3D" id="2.60.120.10">
    <property type="entry name" value="Jelly Rolls"/>
    <property type="match status" value="1"/>
</dbReference>
<feature type="domain" description="HTH crp-type" evidence="5">
    <location>
        <begin position="147"/>
        <end position="220"/>
    </location>
</feature>
<dbReference type="SUPFAM" id="SSF51206">
    <property type="entry name" value="cAMP-binding domain-like"/>
    <property type="match status" value="1"/>
</dbReference>
<feature type="domain" description="Cyclic nucleotide-binding" evidence="4">
    <location>
        <begin position="14"/>
        <end position="87"/>
    </location>
</feature>
<keyword evidence="7" id="KW-1185">Reference proteome</keyword>
<dbReference type="SMART" id="SM00419">
    <property type="entry name" value="HTH_CRP"/>
    <property type="match status" value="1"/>
</dbReference>
<dbReference type="RefSeq" id="WP_200805888.1">
    <property type="nucleotide sequence ID" value="NZ_FWWT01000017.1"/>
</dbReference>
<dbReference type="Pfam" id="PF00027">
    <property type="entry name" value="cNMP_binding"/>
    <property type="match status" value="1"/>
</dbReference>
<evidence type="ECO:0000256" key="3">
    <source>
        <dbReference type="ARBA" id="ARBA00023163"/>
    </source>
</evidence>
<sequence>MDKITTIALQRLVIFKDLNIETINLLTEKANLVDMEKGKTIFIDKDEVKQIYIVVTGKVSLYKISESGQKKVIFILDQGSLINEVILDDLSASINCEAFEKGKLLVFAKNDFLDIMKQDFELTKNVLNSFAIKVRRLYRQMKNTTTLNMEKKLAAKLWKLSKDYGQEVEEGVVINLKITITYLADMFGCARETTSRALKKLEDSGLIITKGRKIIIPDRSELAKYFKSCD</sequence>
<dbReference type="InterPro" id="IPR000595">
    <property type="entry name" value="cNMP-bd_dom"/>
</dbReference>
<evidence type="ECO:0000256" key="2">
    <source>
        <dbReference type="ARBA" id="ARBA00023125"/>
    </source>
</evidence>
<dbReference type="PROSITE" id="PS51063">
    <property type="entry name" value="HTH_CRP_2"/>
    <property type="match status" value="1"/>
</dbReference>
<dbReference type="GO" id="GO:0003677">
    <property type="term" value="F:DNA binding"/>
    <property type="evidence" value="ECO:0007669"/>
    <property type="project" value="UniProtKB-KW"/>
</dbReference>
<dbReference type="EMBL" id="FWWT01000017">
    <property type="protein sequence ID" value="SMB90330.1"/>
    <property type="molecule type" value="Genomic_DNA"/>
</dbReference>
<dbReference type="InterPro" id="IPR050397">
    <property type="entry name" value="Env_Response_Regulators"/>
</dbReference>
<name>A0A1W1VAV9_DESTI</name>
<dbReference type="AlphaFoldDB" id="A0A1W1VAV9"/>
<dbReference type="PROSITE" id="PS50042">
    <property type="entry name" value="CNMP_BINDING_3"/>
    <property type="match status" value="1"/>
</dbReference>
<keyword evidence="3" id="KW-0804">Transcription</keyword>
<dbReference type="GO" id="GO:0005829">
    <property type="term" value="C:cytosol"/>
    <property type="evidence" value="ECO:0007669"/>
    <property type="project" value="TreeGrafter"/>
</dbReference>
<dbReference type="PANTHER" id="PTHR24567:SF74">
    <property type="entry name" value="HTH-TYPE TRANSCRIPTIONAL REGULATOR ARCR"/>
    <property type="match status" value="1"/>
</dbReference>
<evidence type="ECO:0000313" key="6">
    <source>
        <dbReference type="EMBL" id="SMB90330.1"/>
    </source>
</evidence>
<evidence type="ECO:0000259" key="5">
    <source>
        <dbReference type="PROSITE" id="PS51063"/>
    </source>
</evidence>